<dbReference type="Proteomes" id="UP000000759">
    <property type="component" value="Chromosome 20"/>
</dbReference>
<dbReference type="PaxDb" id="2850-Phatr49001"/>
<dbReference type="OrthoDB" id="55751at2759"/>
<evidence type="ECO:0000313" key="1">
    <source>
        <dbReference type="EMBL" id="EEC44894.1"/>
    </source>
</evidence>
<dbReference type="InParanoid" id="B7G960"/>
<protein>
    <submittedName>
        <fullName evidence="1">Uncharacterized protein</fullName>
    </submittedName>
</protein>
<organism evidence="1 2">
    <name type="scientific">Phaeodactylum tricornutum (strain CCAP 1055/1)</name>
    <dbReference type="NCBI Taxonomy" id="556484"/>
    <lineage>
        <taxon>Eukaryota</taxon>
        <taxon>Sar</taxon>
        <taxon>Stramenopiles</taxon>
        <taxon>Ochrophyta</taxon>
        <taxon>Bacillariophyta</taxon>
        <taxon>Bacillariophyceae</taxon>
        <taxon>Bacillariophycidae</taxon>
        <taxon>Naviculales</taxon>
        <taxon>Phaeodactylaceae</taxon>
        <taxon>Phaeodactylum</taxon>
    </lineage>
</organism>
<dbReference type="KEGG" id="pti:PHATRDRAFT_49001"/>
<dbReference type="AlphaFoldDB" id="B7G960"/>
<dbReference type="HOGENOM" id="CLU_1063408_0_0_1"/>
<reference evidence="1 2" key="1">
    <citation type="journal article" date="2008" name="Nature">
        <title>The Phaeodactylum genome reveals the evolutionary history of diatom genomes.</title>
        <authorList>
            <person name="Bowler C."/>
            <person name="Allen A.E."/>
            <person name="Badger J.H."/>
            <person name="Grimwood J."/>
            <person name="Jabbari K."/>
            <person name="Kuo A."/>
            <person name="Maheswari U."/>
            <person name="Martens C."/>
            <person name="Maumus F."/>
            <person name="Otillar R.P."/>
            <person name="Rayko E."/>
            <person name="Salamov A."/>
            <person name="Vandepoele K."/>
            <person name="Beszteri B."/>
            <person name="Gruber A."/>
            <person name="Heijde M."/>
            <person name="Katinka M."/>
            <person name="Mock T."/>
            <person name="Valentin K."/>
            <person name="Verret F."/>
            <person name="Berges J.A."/>
            <person name="Brownlee C."/>
            <person name="Cadoret J.P."/>
            <person name="Chiovitti A."/>
            <person name="Choi C.J."/>
            <person name="Coesel S."/>
            <person name="De Martino A."/>
            <person name="Detter J.C."/>
            <person name="Durkin C."/>
            <person name="Falciatore A."/>
            <person name="Fournet J."/>
            <person name="Haruta M."/>
            <person name="Huysman M.J."/>
            <person name="Jenkins B.D."/>
            <person name="Jiroutova K."/>
            <person name="Jorgensen R.E."/>
            <person name="Joubert Y."/>
            <person name="Kaplan A."/>
            <person name="Kroger N."/>
            <person name="Kroth P.G."/>
            <person name="La Roche J."/>
            <person name="Lindquist E."/>
            <person name="Lommer M."/>
            <person name="Martin-Jezequel V."/>
            <person name="Lopez P.J."/>
            <person name="Lucas S."/>
            <person name="Mangogna M."/>
            <person name="McGinnis K."/>
            <person name="Medlin L.K."/>
            <person name="Montsant A."/>
            <person name="Oudot-Le Secq M.P."/>
            <person name="Napoli C."/>
            <person name="Obornik M."/>
            <person name="Parker M.S."/>
            <person name="Petit J.L."/>
            <person name="Porcel B.M."/>
            <person name="Poulsen N."/>
            <person name="Robison M."/>
            <person name="Rychlewski L."/>
            <person name="Rynearson T.A."/>
            <person name="Schmutz J."/>
            <person name="Shapiro H."/>
            <person name="Siaut M."/>
            <person name="Stanley M."/>
            <person name="Sussman M.R."/>
            <person name="Taylor A.R."/>
            <person name="Vardi A."/>
            <person name="von Dassow P."/>
            <person name="Vyverman W."/>
            <person name="Willis A."/>
            <person name="Wyrwicz L.S."/>
            <person name="Rokhsar D.S."/>
            <person name="Weissenbach J."/>
            <person name="Armbrust E.V."/>
            <person name="Green B.R."/>
            <person name="Van de Peer Y."/>
            <person name="Grigoriev I.V."/>
        </authorList>
    </citation>
    <scope>NUCLEOTIDE SEQUENCE [LARGE SCALE GENOMIC DNA]</scope>
    <source>
        <strain evidence="1 2">CCAP 1055/1</strain>
    </source>
</reference>
<gene>
    <name evidence="1" type="ORF">PHATRDRAFT_49001</name>
</gene>
<dbReference type="RefSeq" id="XP_002183712.1">
    <property type="nucleotide sequence ID" value="XM_002183676.1"/>
</dbReference>
<evidence type="ECO:0000313" key="2">
    <source>
        <dbReference type="Proteomes" id="UP000000759"/>
    </source>
</evidence>
<reference evidence="2" key="2">
    <citation type="submission" date="2008-08" db="EMBL/GenBank/DDBJ databases">
        <authorList>
            <consortium name="Diatom Consortium"/>
            <person name="Grigoriev I."/>
            <person name="Grimwood J."/>
            <person name="Kuo A."/>
            <person name="Otillar R.P."/>
            <person name="Salamov A."/>
            <person name="Detter J.C."/>
            <person name="Lindquist E."/>
            <person name="Shapiro H."/>
            <person name="Lucas S."/>
            <person name="Glavina del Rio T."/>
            <person name="Pitluck S."/>
            <person name="Rokhsar D."/>
            <person name="Bowler C."/>
        </authorList>
    </citation>
    <scope>GENOME REANNOTATION</scope>
    <source>
        <strain evidence="2">CCAP 1055/1</strain>
    </source>
</reference>
<accession>B7G960</accession>
<sequence length="262" mass="29453">MERVKRTAVYTTMLSTIVEINNNAVGLLQQNDFQAALDEFVQAITWIRSEENTFLDDDQNDVGLPLSTETCLYVTESVPSSDDASCSRPLDTGAGRCHDQYDRIFLIVPNDGGEDDEIVEDEPRLPGQNERRLITCGLLFNIAMCYHRKAMCTYKLDADSLFQKALQVYNVIPSFCAETSDASARIPPDDSLLIVFLGVWANCTYIYSRLHQHRQSLACRENLRRVFLRISASSNISKEEYGFFAVNVVTNQSLCLKLAPAA</sequence>
<dbReference type="EMBL" id="CM000622">
    <property type="protein sequence ID" value="EEC44894.1"/>
    <property type="molecule type" value="Genomic_DNA"/>
</dbReference>
<dbReference type="GeneID" id="7195266"/>
<keyword evidence="2" id="KW-1185">Reference proteome</keyword>
<proteinExistence type="predicted"/>
<name>B7G960_PHATC</name>